<sequence>MVLRSATFTNTASKEGIPSEKAVELYAELARGGTGLIITGITSIDQVGRNVPGQFCLDNDSQIAGHKKFVQTIHDLDTKIAPQLSHAGRQSFNPKFHPVAPSPILNAMSKKTPKELTIEQIEEIIVSFTEACRRAYESGYDMVQLNAAHGWLLCNFLSPYTNKRIDDYGG</sequence>
<dbReference type="EMBL" id="BARU01038815">
    <property type="protein sequence ID" value="GAH88334.1"/>
    <property type="molecule type" value="Genomic_DNA"/>
</dbReference>
<feature type="non-terminal residue" evidence="4">
    <location>
        <position position="170"/>
    </location>
</feature>
<evidence type="ECO:0000256" key="2">
    <source>
        <dbReference type="ARBA" id="ARBA00023002"/>
    </source>
</evidence>
<comment type="caution">
    <text evidence="4">The sequence shown here is derived from an EMBL/GenBank/DDBJ whole genome shotgun (WGS) entry which is preliminary data.</text>
</comment>
<dbReference type="AlphaFoldDB" id="X1KDT7"/>
<proteinExistence type="predicted"/>
<dbReference type="Gene3D" id="3.20.20.70">
    <property type="entry name" value="Aldolase class I"/>
    <property type="match status" value="1"/>
</dbReference>
<dbReference type="InterPro" id="IPR051799">
    <property type="entry name" value="NADH_flavin_oxidoreductase"/>
</dbReference>
<dbReference type="InterPro" id="IPR013785">
    <property type="entry name" value="Aldolase_TIM"/>
</dbReference>
<dbReference type="GO" id="GO:0016491">
    <property type="term" value="F:oxidoreductase activity"/>
    <property type="evidence" value="ECO:0007669"/>
    <property type="project" value="UniProtKB-KW"/>
</dbReference>
<organism evidence="4">
    <name type="scientific">marine sediment metagenome</name>
    <dbReference type="NCBI Taxonomy" id="412755"/>
    <lineage>
        <taxon>unclassified sequences</taxon>
        <taxon>metagenomes</taxon>
        <taxon>ecological metagenomes</taxon>
    </lineage>
</organism>
<gene>
    <name evidence="4" type="ORF">S03H2_60259</name>
</gene>
<keyword evidence="2" id="KW-0560">Oxidoreductase</keyword>
<dbReference type="PANTHER" id="PTHR43656">
    <property type="entry name" value="BINDING OXIDOREDUCTASE, PUTATIVE (AFU_ORTHOLOGUE AFUA_2G08260)-RELATED"/>
    <property type="match status" value="1"/>
</dbReference>
<dbReference type="InterPro" id="IPR001155">
    <property type="entry name" value="OxRdtase_FMN_N"/>
</dbReference>
<evidence type="ECO:0000256" key="1">
    <source>
        <dbReference type="ARBA" id="ARBA00022630"/>
    </source>
</evidence>
<reference evidence="4" key="1">
    <citation type="journal article" date="2014" name="Front. Microbiol.">
        <title>High frequency of phylogenetically diverse reductive dehalogenase-homologous genes in deep subseafloor sedimentary metagenomes.</title>
        <authorList>
            <person name="Kawai M."/>
            <person name="Futagami T."/>
            <person name="Toyoda A."/>
            <person name="Takaki Y."/>
            <person name="Nishi S."/>
            <person name="Hori S."/>
            <person name="Arai W."/>
            <person name="Tsubouchi T."/>
            <person name="Morono Y."/>
            <person name="Uchiyama I."/>
            <person name="Ito T."/>
            <person name="Fujiyama A."/>
            <person name="Inagaki F."/>
            <person name="Takami H."/>
        </authorList>
    </citation>
    <scope>NUCLEOTIDE SEQUENCE</scope>
    <source>
        <strain evidence="4">Expedition CK06-06</strain>
    </source>
</reference>
<feature type="domain" description="NADH:flavin oxidoreductase/NADH oxidase N-terminal" evidence="3">
    <location>
        <begin position="3"/>
        <end position="170"/>
    </location>
</feature>
<dbReference type="Pfam" id="PF00724">
    <property type="entry name" value="Oxidored_FMN"/>
    <property type="match status" value="1"/>
</dbReference>
<protein>
    <recommendedName>
        <fullName evidence="3">NADH:flavin oxidoreductase/NADH oxidase N-terminal domain-containing protein</fullName>
    </recommendedName>
</protein>
<keyword evidence="1" id="KW-0285">Flavoprotein</keyword>
<dbReference type="PANTHER" id="PTHR43656:SF2">
    <property type="entry name" value="BINDING OXIDOREDUCTASE, PUTATIVE (AFU_ORTHOLOGUE AFUA_2G08260)-RELATED"/>
    <property type="match status" value="1"/>
</dbReference>
<evidence type="ECO:0000313" key="4">
    <source>
        <dbReference type="EMBL" id="GAH88334.1"/>
    </source>
</evidence>
<accession>X1KDT7</accession>
<dbReference type="GO" id="GO:0010181">
    <property type="term" value="F:FMN binding"/>
    <property type="evidence" value="ECO:0007669"/>
    <property type="project" value="InterPro"/>
</dbReference>
<evidence type="ECO:0000259" key="3">
    <source>
        <dbReference type="Pfam" id="PF00724"/>
    </source>
</evidence>
<dbReference type="SUPFAM" id="SSF51395">
    <property type="entry name" value="FMN-linked oxidoreductases"/>
    <property type="match status" value="1"/>
</dbReference>
<name>X1KDT7_9ZZZZ</name>